<dbReference type="SMART" id="SM00382">
    <property type="entry name" value="AAA"/>
    <property type="match status" value="1"/>
</dbReference>
<reference evidence="5 6" key="1">
    <citation type="journal article" date="2007" name="PLoS Genet.">
        <title>Patterns and implications of gene gain and loss in the evolution of Prochlorococcus.</title>
        <authorList>
            <person name="Kettler G.C."/>
            <person name="Martiny A.C."/>
            <person name="Huang K."/>
            <person name="Zucker J."/>
            <person name="Coleman M.L."/>
            <person name="Rodrigue S."/>
            <person name="Chen F."/>
            <person name="Lapidus A."/>
            <person name="Ferriera S."/>
            <person name="Johnson J."/>
            <person name="Steglich C."/>
            <person name="Church G.M."/>
            <person name="Richardson P."/>
            <person name="Chisholm S.W."/>
        </authorList>
    </citation>
    <scope>NUCLEOTIDE SEQUENCE [LARGE SCALE GENOMIC DNA]</scope>
    <source>
        <strain evidence="6">MIT 9211</strain>
    </source>
</reference>
<dbReference type="GO" id="GO:0005886">
    <property type="term" value="C:plasma membrane"/>
    <property type="evidence" value="ECO:0007669"/>
    <property type="project" value="TreeGrafter"/>
</dbReference>
<proteinExistence type="inferred from homology"/>
<evidence type="ECO:0000259" key="4">
    <source>
        <dbReference type="SMART" id="SM00382"/>
    </source>
</evidence>
<dbReference type="Pfam" id="PF00437">
    <property type="entry name" value="T2SSE"/>
    <property type="match status" value="1"/>
</dbReference>
<dbReference type="OrthoDB" id="568371at2"/>
<evidence type="ECO:0000256" key="1">
    <source>
        <dbReference type="ARBA" id="ARBA00006611"/>
    </source>
</evidence>
<comment type="similarity">
    <text evidence="1">Belongs to the GSP E family.</text>
</comment>
<dbReference type="STRING" id="93059.P9211_08241"/>
<dbReference type="Gene3D" id="3.30.450.90">
    <property type="match status" value="1"/>
</dbReference>
<dbReference type="Gene3D" id="3.40.50.300">
    <property type="entry name" value="P-loop containing nucleotide triphosphate hydrolases"/>
    <property type="match status" value="1"/>
</dbReference>
<keyword evidence="3" id="KW-0067">ATP-binding</keyword>
<name>A9BA93_PROM4</name>
<keyword evidence="6" id="KW-1185">Reference proteome</keyword>
<dbReference type="GO" id="GO:0005524">
    <property type="term" value="F:ATP binding"/>
    <property type="evidence" value="ECO:0007669"/>
    <property type="project" value="UniProtKB-KW"/>
</dbReference>
<dbReference type="EC" id="3.6.1.3" evidence="5"/>
<evidence type="ECO:0000313" key="6">
    <source>
        <dbReference type="Proteomes" id="UP000000788"/>
    </source>
</evidence>
<gene>
    <name evidence="5" type="ordered locus">P9211_08241</name>
</gene>
<dbReference type="RefSeq" id="WP_012195377.1">
    <property type="nucleotide sequence ID" value="NC_009976.1"/>
</dbReference>
<evidence type="ECO:0000256" key="3">
    <source>
        <dbReference type="ARBA" id="ARBA00022840"/>
    </source>
</evidence>
<dbReference type="EMBL" id="CP000878">
    <property type="protein sequence ID" value="ABX08755.1"/>
    <property type="molecule type" value="Genomic_DNA"/>
</dbReference>
<dbReference type="PANTHER" id="PTHR30258:SF1">
    <property type="entry name" value="PROTEIN TRANSPORT PROTEIN HOFB HOMOLOG"/>
    <property type="match status" value="1"/>
</dbReference>
<dbReference type="InterPro" id="IPR027417">
    <property type="entry name" value="P-loop_NTPase"/>
</dbReference>
<sequence length="550" mass="61432">MSQFSVTSIRNLVDQYFSLQWCRDNLVVPLGIEPSLPPSPGVITIAVGNIVFLGTIGNTIKERINQSGLECKFVERSPEKIKEILDLAAEERFISGEGIEISEFTEEAVIAALQDTATEGNDDDFSLEFDDIEEEELVDETEDLSNEMLESKTQRAAGMILINTCRSNVSDIHIEPKIDNYKIRVRRDGVMQKFLSMPKRAGIQLIACLKNMAHMDIAERRASQDGKILRQYEGNRMEFRCSTAPGKYGEGMVLRILNSDASVLNLDVLIHIEKVRNEFRKIINNTNGIVIVSGPTGSGKSTTLAAALREKDNGELKIVTAEDPIEYDLSGDIMQHQVNRAKNQTFANLLRTFLRQDPDVILIGETRDPETAESSMDAAETGHLVFTTLHANTSSSSLTRLLDMEVPKYKLNASVRGVLAQRLLRRVCPECSVQRPINNNESQITGIRPNTPIRYANVLSSEEKEQRKREGTLCGHCSGTGYKGRVGAYELLVINRPIQNAITSNKTDKEIEEMAVDNNEMLTLMKYGVELVKEQLTTLSELERVCKSDD</sequence>
<dbReference type="KEGG" id="pmj:P9211_08241"/>
<evidence type="ECO:0000313" key="5">
    <source>
        <dbReference type="EMBL" id="ABX08755.1"/>
    </source>
</evidence>
<organism evidence="5 6">
    <name type="scientific">Prochlorococcus marinus (strain MIT 9211)</name>
    <dbReference type="NCBI Taxonomy" id="93059"/>
    <lineage>
        <taxon>Bacteria</taxon>
        <taxon>Bacillati</taxon>
        <taxon>Cyanobacteriota</taxon>
        <taxon>Cyanophyceae</taxon>
        <taxon>Synechococcales</taxon>
        <taxon>Prochlorococcaceae</taxon>
        <taxon>Prochlorococcus</taxon>
    </lineage>
</organism>
<evidence type="ECO:0000256" key="2">
    <source>
        <dbReference type="ARBA" id="ARBA00022741"/>
    </source>
</evidence>
<keyword evidence="5" id="KW-0378">Hydrolase</keyword>
<feature type="domain" description="AAA+ ATPase" evidence="4">
    <location>
        <begin position="286"/>
        <end position="408"/>
    </location>
</feature>
<keyword evidence="2" id="KW-0547">Nucleotide-binding</keyword>
<protein>
    <submittedName>
        <fullName evidence="5">Type II secretory pathway, ATPase PulE/Tfp pilus assembly pathway, ATPase PilB</fullName>
        <ecNumber evidence="5">3.6.1.3</ecNumber>
    </submittedName>
</protein>
<dbReference type="GO" id="GO:0016887">
    <property type="term" value="F:ATP hydrolysis activity"/>
    <property type="evidence" value="ECO:0007669"/>
    <property type="project" value="TreeGrafter"/>
</dbReference>
<dbReference type="eggNOG" id="COG2804">
    <property type="taxonomic scope" value="Bacteria"/>
</dbReference>
<dbReference type="SUPFAM" id="SSF52540">
    <property type="entry name" value="P-loop containing nucleoside triphosphate hydrolases"/>
    <property type="match status" value="1"/>
</dbReference>
<accession>A9BA93</accession>
<dbReference type="AlphaFoldDB" id="A9BA93"/>
<dbReference type="PANTHER" id="PTHR30258">
    <property type="entry name" value="TYPE II SECRETION SYSTEM PROTEIN GSPE-RELATED"/>
    <property type="match status" value="1"/>
</dbReference>
<dbReference type="InterPro" id="IPR003593">
    <property type="entry name" value="AAA+_ATPase"/>
</dbReference>
<dbReference type="InterPro" id="IPR001482">
    <property type="entry name" value="T2SS/T4SS_dom"/>
</dbReference>
<dbReference type="CDD" id="cd01129">
    <property type="entry name" value="PulE-GspE-like"/>
    <property type="match status" value="1"/>
</dbReference>
<dbReference type="HOGENOM" id="CLU_013446_2_0_3"/>
<dbReference type="Proteomes" id="UP000000788">
    <property type="component" value="Chromosome"/>
</dbReference>